<dbReference type="GO" id="GO:0031929">
    <property type="term" value="P:TOR signaling"/>
    <property type="evidence" value="ECO:0007669"/>
    <property type="project" value="InterPro"/>
</dbReference>
<gene>
    <name evidence="2" type="ORF">K490DRAFT_70886</name>
</gene>
<evidence type="ECO:0000313" key="3">
    <source>
        <dbReference type="Proteomes" id="UP000799776"/>
    </source>
</evidence>
<dbReference type="GO" id="GO:0000329">
    <property type="term" value="C:fungal-type vacuole membrane"/>
    <property type="evidence" value="ECO:0007669"/>
    <property type="project" value="TreeGrafter"/>
</dbReference>
<feature type="region of interest" description="Disordered" evidence="1">
    <location>
        <begin position="1"/>
        <end position="253"/>
    </location>
</feature>
<feature type="compositionally biased region" description="Low complexity" evidence="1">
    <location>
        <begin position="22"/>
        <end position="31"/>
    </location>
</feature>
<dbReference type="OrthoDB" id="5430106at2759"/>
<dbReference type="Pfam" id="PF10452">
    <property type="entry name" value="TCO89"/>
    <property type="match status" value="1"/>
</dbReference>
<name>A0A9P4I307_9PEZI</name>
<reference evidence="2" key="1">
    <citation type="journal article" date="2020" name="Stud. Mycol.">
        <title>101 Dothideomycetes genomes: a test case for predicting lifestyles and emergence of pathogens.</title>
        <authorList>
            <person name="Haridas S."/>
            <person name="Albert R."/>
            <person name="Binder M."/>
            <person name="Bloem J."/>
            <person name="Labutti K."/>
            <person name="Salamov A."/>
            <person name="Andreopoulos B."/>
            <person name="Baker S."/>
            <person name="Barry K."/>
            <person name="Bills G."/>
            <person name="Bluhm B."/>
            <person name="Cannon C."/>
            <person name="Castanera R."/>
            <person name="Culley D."/>
            <person name="Daum C."/>
            <person name="Ezra D."/>
            <person name="Gonzalez J."/>
            <person name="Henrissat B."/>
            <person name="Kuo A."/>
            <person name="Liang C."/>
            <person name="Lipzen A."/>
            <person name="Lutzoni F."/>
            <person name="Magnuson J."/>
            <person name="Mondo S."/>
            <person name="Nolan M."/>
            <person name="Ohm R."/>
            <person name="Pangilinan J."/>
            <person name="Park H.-J."/>
            <person name="Ramirez L."/>
            <person name="Alfaro M."/>
            <person name="Sun H."/>
            <person name="Tritt A."/>
            <person name="Yoshinaga Y."/>
            <person name="Zwiers L.-H."/>
            <person name="Turgeon B."/>
            <person name="Goodwin S."/>
            <person name="Spatafora J."/>
            <person name="Crous P."/>
            <person name="Grigoriev I."/>
        </authorList>
    </citation>
    <scope>NUCLEOTIDE SEQUENCE</scope>
    <source>
        <strain evidence="2">CBS 121410</strain>
    </source>
</reference>
<feature type="compositionally biased region" description="Acidic residues" evidence="1">
    <location>
        <begin position="177"/>
        <end position="189"/>
    </location>
</feature>
<feature type="compositionally biased region" description="Basic residues" evidence="1">
    <location>
        <begin position="38"/>
        <end position="51"/>
    </location>
</feature>
<sequence>MASSPDAPPPKRPGGLRRHHSSTSSQASQAAPDEYAHHRAQPHKHQRHVVGHGRMGPRNPSFGKNLNKLGAKAPPPQANDGNVTAKHHRRSMSGNSTPVVPSSPRPALKRNQSTVVQRTTSHVALRKNRSSGHLPRQVSSKNIMKALENEAEASKKGKMRRRSSPEAEHPTVRFDIGDEDEEGDEDNAWTEESASQSPATTRSNTRQNSVILDTPKASTKASDTDASSSTEVDEVKPKVKAPAVTHNGKQQERMTYSSNQINGASSYHHQAQPNVPDADMITSRILQRSASNRVPPQVSDISATIRSDSNDARSLSHSASTMIDTPGNKEVVSRFIDGNGSSGTPRDSSFLPHHPTGAKKAQPPTNNMDASKRNKSAPNIQERDVNAPATAPAQTRAHTRSSSGTNIPADLHPSRTQQKLWLQRASSNIEPQKPDPYQGPVPIFGFTPTGDVMNEKELQRRFDEVVSDYKVVRRFRNPVADAVVRLARIPNNPRKKYIQEAGGQSHQGEGPGQRSALRNGVGNGTQSMREPSNRALLATADGDRKGRGVSFDLPMRARDDVEVADGRARRRESEERDEAMEICRRIWERSEMVEGD</sequence>
<keyword evidence="3" id="KW-1185">Reference proteome</keyword>
<evidence type="ECO:0000313" key="2">
    <source>
        <dbReference type="EMBL" id="KAF2092257.1"/>
    </source>
</evidence>
<dbReference type="InterPro" id="IPR018857">
    <property type="entry name" value="TORC1_cplx_su_TCO89"/>
</dbReference>
<dbReference type="GO" id="GO:0031931">
    <property type="term" value="C:TORC1 complex"/>
    <property type="evidence" value="ECO:0007669"/>
    <property type="project" value="InterPro"/>
</dbReference>
<feature type="compositionally biased region" description="Polar residues" evidence="1">
    <location>
        <begin position="110"/>
        <end position="122"/>
    </location>
</feature>
<dbReference type="AlphaFoldDB" id="A0A9P4I307"/>
<feature type="region of interest" description="Disordered" evidence="1">
    <location>
        <begin position="288"/>
        <end position="313"/>
    </location>
</feature>
<evidence type="ECO:0000256" key="1">
    <source>
        <dbReference type="SAM" id="MobiDB-lite"/>
    </source>
</evidence>
<accession>A0A9P4I307</accession>
<proteinExistence type="predicted"/>
<dbReference type="EMBL" id="ML978711">
    <property type="protein sequence ID" value="KAF2092257.1"/>
    <property type="molecule type" value="Genomic_DNA"/>
</dbReference>
<comment type="caution">
    <text evidence="2">The sequence shown here is derived from an EMBL/GenBank/DDBJ whole genome shotgun (WGS) entry which is preliminary data.</text>
</comment>
<dbReference type="Proteomes" id="UP000799776">
    <property type="component" value="Unassembled WGS sequence"/>
</dbReference>
<dbReference type="PANTHER" id="PTHR22794">
    <property type="entry name" value="THAP DOMAIN PROTEIN 11"/>
    <property type="match status" value="1"/>
</dbReference>
<feature type="compositionally biased region" description="Pro residues" evidence="1">
    <location>
        <begin position="1"/>
        <end position="12"/>
    </location>
</feature>
<feature type="compositionally biased region" description="Basic and acidic residues" evidence="1">
    <location>
        <begin position="163"/>
        <end position="176"/>
    </location>
</feature>
<feature type="region of interest" description="Disordered" evidence="1">
    <location>
        <begin position="495"/>
        <end position="532"/>
    </location>
</feature>
<protein>
    <submittedName>
        <fullName evidence="2">Uncharacterized protein</fullName>
    </submittedName>
</protein>
<feature type="compositionally biased region" description="Polar residues" evidence="1">
    <location>
        <begin position="190"/>
        <end position="211"/>
    </location>
</feature>
<feature type="compositionally biased region" description="Low complexity" evidence="1">
    <location>
        <begin position="216"/>
        <end position="230"/>
    </location>
</feature>
<feature type="region of interest" description="Disordered" evidence="1">
    <location>
        <begin position="332"/>
        <end position="413"/>
    </location>
</feature>
<organism evidence="2 3">
    <name type="scientific">Saccharata proteae CBS 121410</name>
    <dbReference type="NCBI Taxonomy" id="1314787"/>
    <lineage>
        <taxon>Eukaryota</taxon>
        <taxon>Fungi</taxon>
        <taxon>Dikarya</taxon>
        <taxon>Ascomycota</taxon>
        <taxon>Pezizomycotina</taxon>
        <taxon>Dothideomycetes</taxon>
        <taxon>Dothideomycetes incertae sedis</taxon>
        <taxon>Botryosphaeriales</taxon>
        <taxon>Saccharataceae</taxon>
        <taxon>Saccharata</taxon>
    </lineage>
</organism>
<dbReference type="PANTHER" id="PTHR22794:SF2">
    <property type="entry name" value="THAP DOMAIN-CONTAINING PROTEIN 11"/>
    <property type="match status" value="1"/>
</dbReference>